<protein>
    <submittedName>
        <fullName evidence="1">Uncharacterized protein</fullName>
    </submittedName>
</protein>
<name>A0A843XUW9_COLES</name>
<reference evidence="1" key="1">
    <citation type="submission" date="2017-07" db="EMBL/GenBank/DDBJ databases">
        <title>Taro Niue Genome Assembly and Annotation.</title>
        <authorList>
            <person name="Atibalentja N."/>
            <person name="Keating K."/>
            <person name="Fields C.J."/>
        </authorList>
    </citation>
    <scope>NUCLEOTIDE SEQUENCE</scope>
    <source>
        <strain evidence="1">Niue_2</strain>
        <tissue evidence="1">Leaf</tissue>
    </source>
</reference>
<gene>
    <name evidence="1" type="ORF">Taro_057008</name>
</gene>
<dbReference type="Proteomes" id="UP000652761">
    <property type="component" value="Unassembled WGS sequence"/>
</dbReference>
<dbReference type="AlphaFoldDB" id="A0A843XUW9"/>
<evidence type="ECO:0000313" key="1">
    <source>
        <dbReference type="EMBL" id="MQM23938.1"/>
    </source>
</evidence>
<sequence>MVDTPLSKVRYSSPTLGHSAQLATGLSVGVSPRRAHAADFAGQVVSSGAASYVGQARLRKGFIGLVISAQSGEERLSSYLGGSRPILCIDFFDKQNDFLSDRKVQNKSIS</sequence>
<proteinExistence type="predicted"/>
<dbReference type="EMBL" id="NMUH01018731">
    <property type="protein sequence ID" value="MQM23938.1"/>
    <property type="molecule type" value="Genomic_DNA"/>
</dbReference>
<keyword evidence="2" id="KW-1185">Reference proteome</keyword>
<comment type="caution">
    <text evidence="1">The sequence shown here is derived from an EMBL/GenBank/DDBJ whole genome shotgun (WGS) entry which is preliminary data.</text>
</comment>
<accession>A0A843XUW9</accession>
<organism evidence="1 2">
    <name type="scientific">Colocasia esculenta</name>
    <name type="common">Wild taro</name>
    <name type="synonym">Arum esculentum</name>
    <dbReference type="NCBI Taxonomy" id="4460"/>
    <lineage>
        <taxon>Eukaryota</taxon>
        <taxon>Viridiplantae</taxon>
        <taxon>Streptophyta</taxon>
        <taxon>Embryophyta</taxon>
        <taxon>Tracheophyta</taxon>
        <taxon>Spermatophyta</taxon>
        <taxon>Magnoliopsida</taxon>
        <taxon>Liliopsida</taxon>
        <taxon>Araceae</taxon>
        <taxon>Aroideae</taxon>
        <taxon>Colocasieae</taxon>
        <taxon>Colocasia</taxon>
    </lineage>
</organism>
<evidence type="ECO:0000313" key="2">
    <source>
        <dbReference type="Proteomes" id="UP000652761"/>
    </source>
</evidence>